<feature type="repeat" description="PPR" evidence="2">
    <location>
        <begin position="72"/>
        <end position="106"/>
    </location>
</feature>
<dbReference type="OMA" id="KNHEIAW"/>
<keyword evidence="4" id="KW-1185">Reference proteome</keyword>
<evidence type="ECO:0000313" key="3">
    <source>
        <dbReference type="EMBL" id="KMZ56428.1"/>
    </source>
</evidence>
<keyword evidence="1" id="KW-0677">Repeat</keyword>
<dbReference type="AlphaFoldDB" id="A0A0K9NIH9"/>
<dbReference type="FunFam" id="1.25.40.10:FF:000090">
    <property type="entry name" value="Pentatricopeptide repeat-containing protein, chloroplastic"/>
    <property type="match status" value="1"/>
</dbReference>
<dbReference type="GO" id="GO:0003723">
    <property type="term" value="F:RNA binding"/>
    <property type="evidence" value="ECO:0000318"/>
    <property type="project" value="GO_Central"/>
</dbReference>
<feature type="repeat" description="PPR" evidence="2">
    <location>
        <begin position="202"/>
        <end position="232"/>
    </location>
</feature>
<proteinExistence type="predicted"/>
<dbReference type="InterPro" id="IPR002885">
    <property type="entry name" value="PPR_rpt"/>
</dbReference>
<dbReference type="PANTHER" id="PTHR47926:SF468">
    <property type="entry name" value="PENTATRICOPEPTIDE REPEAT-CONTAINING PROTEIN"/>
    <property type="match status" value="1"/>
</dbReference>
<dbReference type="EMBL" id="LFYR01002184">
    <property type="protein sequence ID" value="KMZ56428.1"/>
    <property type="molecule type" value="Genomic_DNA"/>
</dbReference>
<feature type="repeat" description="PPR" evidence="2">
    <location>
        <begin position="41"/>
        <end position="71"/>
    </location>
</feature>
<evidence type="ECO:0000256" key="1">
    <source>
        <dbReference type="ARBA" id="ARBA00022737"/>
    </source>
</evidence>
<evidence type="ECO:0008006" key="5">
    <source>
        <dbReference type="Google" id="ProtNLM"/>
    </source>
</evidence>
<dbReference type="NCBIfam" id="TIGR00756">
    <property type="entry name" value="PPR"/>
    <property type="match status" value="10"/>
</dbReference>
<dbReference type="PANTHER" id="PTHR47926">
    <property type="entry name" value="PENTATRICOPEPTIDE REPEAT-CONTAINING PROTEIN"/>
    <property type="match status" value="1"/>
</dbReference>
<dbReference type="PROSITE" id="PS51375">
    <property type="entry name" value="PPR"/>
    <property type="match status" value="8"/>
</dbReference>
<feature type="repeat" description="PPR" evidence="2">
    <location>
        <begin position="138"/>
        <end position="172"/>
    </location>
</feature>
<feature type="repeat" description="PPR" evidence="2">
    <location>
        <begin position="527"/>
        <end position="561"/>
    </location>
</feature>
<dbReference type="Pfam" id="PF13041">
    <property type="entry name" value="PPR_2"/>
    <property type="match status" value="1"/>
</dbReference>
<dbReference type="Proteomes" id="UP000036987">
    <property type="component" value="Unassembled WGS sequence"/>
</dbReference>
<dbReference type="InterPro" id="IPR046848">
    <property type="entry name" value="E_motif"/>
</dbReference>
<comment type="caution">
    <text evidence="3">The sequence shown here is derived from an EMBL/GenBank/DDBJ whole genome shotgun (WGS) entry which is preliminary data.</text>
</comment>
<gene>
    <name evidence="3" type="ORF">ZOSMA_95G00220</name>
</gene>
<dbReference type="Pfam" id="PF01535">
    <property type="entry name" value="PPR"/>
    <property type="match status" value="16"/>
</dbReference>
<dbReference type="Pfam" id="PF20431">
    <property type="entry name" value="E_motif"/>
    <property type="match status" value="1"/>
</dbReference>
<dbReference type="InterPro" id="IPR046960">
    <property type="entry name" value="PPR_At4g14850-like_plant"/>
</dbReference>
<dbReference type="GO" id="GO:0009451">
    <property type="term" value="P:RNA modification"/>
    <property type="evidence" value="ECO:0000318"/>
    <property type="project" value="GO_Central"/>
</dbReference>
<organism evidence="3 4">
    <name type="scientific">Zostera marina</name>
    <name type="common">Eelgrass</name>
    <dbReference type="NCBI Taxonomy" id="29655"/>
    <lineage>
        <taxon>Eukaryota</taxon>
        <taxon>Viridiplantae</taxon>
        <taxon>Streptophyta</taxon>
        <taxon>Embryophyta</taxon>
        <taxon>Tracheophyta</taxon>
        <taxon>Spermatophyta</taxon>
        <taxon>Magnoliopsida</taxon>
        <taxon>Liliopsida</taxon>
        <taxon>Zosteraceae</taxon>
        <taxon>Zostera</taxon>
    </lineage>
</organism>
<feature type="repeat" description="PPR" evidence="2">
    <location>
        <begin position="359"/>
        <end position="393"/>
    </location>
</feature>
<evidence type="ECO:0000256" key="2">
    <source>
        <dbReference type="PROSITE-ProRule" id="PRU00708"/>
    </source>
</evidence>
<evidence type="ECO:0000313" key="4">
    <source>
        <dbReference type="Proteomes" id="UP000036987"/>
    </source>
</evidence>
<dbReference type="InterPro" id="IPR011990">
    <property type="entry name" value="TPR-like_helical_dom_sf"/>
</dbReference>
<dbReference type="STRING" id="29655.A0A0K9NIH9"/>
<feature type="repeat" description="PPR" evidence="2">
    <location>
        <begin position="233"/>
        <end position="267"/>
    </location>
</feature>
<dbReference type="Gene3D" id="1.25.40.10">
    <property type="entry name" value="Tetratricopeptide repeat domain"/>
    <property type="match status" value="6"/>
</dbReference>
<sequence>MKINGVCRRWLFDQNNRITQLGKSGRIEEAFTLFDSMQSRNTVTWNSIISACAKSGDINRARHLFDVMPSKDRVSWNSMIAGYSHNGLVAEASRLFDRMPTRDVFSWTIMISCLANSGHLSKARFLFDNLNPDIKRRSLAVSNAMVTGYAKNGFVEEARKLLEELSVTDCVTWNSVLSGYTQNGAMTLGLEFFEKKMKSVRDLVSWNLVLDGFVRIGDLSNAQLFFDQIPEKNSVSFVTMINGYAKNRRMVDAKKLFDEMPDRNNIVSWNVMIAGYVENSDIKNAHKLFSEMPGRNSVSWTAIITGFVRNGDLRKAQQLLDEMPYKNVGAQTAMLQGYVSNEMIEDARVLFEHIGSSRDVMCWNTMIAGYVRCRRMDEALELFDKMPFQDVVSSNTMITGYAHVQMMEEASRIFHRMSPTMRSRISWNSLISGFVENGFYLDALLHLTLMMSESDDEKKPDSTTLISGFAACASLASLRAGSQLHCHLTKSGDNRDLSTNNALINMYSKCGMMSEAQRKFNEIPNPDAITWNSLIGGYACNGQGGEAVSKFESMIKSSVKPDEITFVEVLSACSHAGMFDTGIEIFDSLTNRSNTWTPVVSEHYTCMVDLLGRAGRLTEAYELITKAPHNPTVATWGALLRACRIHRNPKLGKIAAENLTKSDPQKPSNYVQLSNMLAELGRWKEVEEIRTLISDIGIEKKKKKNAGCSWIEIDNHLHVFITENRSKNIKYTTIIKSVLDSRK</sequence>
<reference evidence="4" key="1">
    <citation type="journal article" date="2016" name="Nature">
        <title>The genome of the seagrass Zostera marina reveals angiosperm adaptation to the sea.</title>
        <authorList>
            <person name="Olsen J.L."/>
            <person name="Rouze P."/>
            <person name="Verhelst B."/>
            <person name="Lin Y.-C."/>
            <person name="Bayer T."/>
            <person name="Collen J."/>
            <person name="Dattolo E."/>
            <person name="De Paoli E."/>
            <person name="Dittami S."/>
            <person name="Maumus F."/>
            <person name="Michel G."/>
            <person name="Kersting A."/>
            <person name="Lauritano C."/>
            <person name="Lohaus R."/>
            <person name="Toepel M."/>
            <person name="Tonon T."/>
            <person name="Vanneste K."/>
            <person name="Amirebrahimi M."/>
            <person name="Brakel J."/>
            <person name="Bostroem C."/>
            <person name="Chovatia M."/>
            <person name="Grimwood J."/>
            <person name="Jenkins J.W."/>
            <person name="Jueterbock A."/>
            <person name="Mraz A."/>
            <person name="Stam W.T."/>
            <person name="Tice H."/>
            <person name="Bornberg-Bauer E."/>
            <person name="Green P.J."/>
            <person name="Pearson G.A."/>
            <person name="Procaccini G."/>
            <person name="Duarte C.M."/>
            <person name="Schmutz J."/>
            <person name="Reusch T.B.H."/>
            <person name="Van de Peer Y."/>
        </authorList>
    </citation>
    <scope>NUCLEOTIDE SEQUENCE [LARGE SCALE GENOMIC DNA]</scope>
    <source>
        <strain evidence="4">cv. Finnish</strain>
    </source>
</reference>
<name>A0A0K9NIH9_ZOSMR</name>
<feature type="repeat" description="PPR" evidence="2">
    <location>
        <begin position="296"/>
        <end position="330"/>
    </location>
</feature>
<protein>
    <recommendedName>
        <fullName evidence="5">Pentatricopeptide repeat-containing protein</fullName>
    </recommendedName>
</protein>
<dbReference type="OrthoDB" id="185373at2759"/>
<accession>A0A0K9NIH9</accession>